<dbReference type="Pfam" id="PF24176">
    <property type="entry name" value="TPR_TTI1_2nd"/>
    <property type="match status" value="1"/>
</dbReference>
<dbReference type="AlphaFoldDB" id="A0A8H7VMJ2"/>
<comment type="caution">
    <text evidence="4">The sequence shown here is derived from an EMBL/GenBank/DDBJ whole genome shotgun (WGS) entry which is preliminary data.</text>
</comment>
<proteinExistence type="predicted"/>
<dbReference type="Pfam" id="PF24173">
    <property type="entry name" value="TPR_TTI1_N"/>
    <property type="match status" value="1"/>
</dbReference>
<dbReference type="PANTHER" id="PTHR18460:SF3">
    <property type="entry name" value="TELO2-INTERACTING PROTEIN 1 HOMOLOG"/>
    <property type="match status" value="1"/>
</dbReference>
<dbReference type="OrthoDB" id="49511at2759"/>
<feature type="region of interest" description="Disordered" evidence="1">
    <location>
        <begin position="286"/>
        <end position="307"/>
    </location>
</feature>
<feature type="compositionally biased region" description="Acidic residues" evidence="1">
    <location>
        <begin position="916"/>
        <end position="927"/>
    </location>
</feature>
<dbReference type="InterPro" id="IPR049362">
    <property type="entry name" value="TTI1_rpt"/>
</dbReference>
<sequence length="1173" mass="134295">MQRPSDEVLDFFSNVLTIRNQLETDLASPPTRQSSRQVTLQLNQLYDLLSNTIDLETKCDRRLINFMLATLMPVLQWIKSTPKQQEQQQQQQQQQRYNNVIEAWLKCINIFLSRTYWTIESPTQLLEQLIILFTNFMIHATKTEEEIQHLAVQCMKTTLSKLTDDNDLIQTLRDLKFRPQMAGSISALLDIIRKGDALQLRMDAMHTLSILVLNALGQVDSVAVFLPGIVSALGRTIYQKQEKENQQILSTSLEVLGNVIVFVMQDECAPNFIVHKINSLHDLLSTTPNHNSNNNDNHINKDKEKEKETLATNDTKEFVQNFYTTTKKKIKGQLDFIFSIKSYNTDWRVRRAMVRFAGKLLIKCSQTLDNCTSLLLKMVVLFIDDEYIQVATEAQLQIRDIMQVPVFEQSIIPTLKENLADSINSIPRILINGDEGDKVTTMTLVTGYVLILGNRHAQGVLDSTIIKTLDGWLAAFQIDQGGLNVLDENRQNSNKFIEFQKEQDYEKESSKDSDSTNTTTCPEQQESSPIYPKVRFKYLVADRTTAQAGRMLNVIGRYGNLSFWLDLLMDCFREQELDIQPQAAYMIHSLLSGAATEEIDTIDPQFLSRRTTNDPEETFDVKTIALHVLHEIILLVIDPVITTVDHPTSVIAPGGKQFHKLKKELETAEILATCFGLQIVGLTASILEAESIQDELITLLYPLLAHLGSPNVFIHNYALITLNAIALVCNKHGGGAQQLAVENIDYIINMVSQRISVLEDNLRAPLVLKALIRIGGPKTIDYLEDTVEEIFDALDGYHMDDWSCTQLCSVLAEIVRVVYRKNTISMEIRKEHDDSSKHQEQHESMDKEQHKISNEISNFIKLNKLNNEKEDEDDRVNQTPKSMEEIGRYFLDQQQKKSKQPQSFDPTQLIPGYEDTNNDNEANDDEEIKPPDDTPEPLSRAQQMTLDIMNKSRHFLTASSPQLRVEMLGLFSAGTKVLASRLDKLGVLVNQTWPHIIQRLSDKENNMVILEAITIIGSIAESLHDFISNRVKDFWPKFKELLKQGRNESYHYSAYSYIHRLHNAILVTLKSVIDHCVVRATQIPEMMDEIKWYLDERFHVELQQSAIHVFSSMSKNYPDTVWLYMLSLVSHEESTIIDETGQFNTFVIPEWMKVKESYYRRNARHILSLVPAR</sequence>
<feature type="compositionally biased region" description="Basic and acidic residues" evidence="1">
    <location>
        <begin position="298"/>
        <end position="307"/>
    </location>
</feature>
<feature type="region of interest" description="Disordered" evidence="1">
    <location>
        <begin position="499"/>
        <end position="528"/>
    </location>
</feature>
<evidence type="ECO:0000256" key="1">
    <source>
        <dbReference type="SAM" id="MobiDB-lite"/>
    </source>
</evidence>
<dbReference type="Gene3D" id="1.25.10.10">
    <property type="entry name" value="Leucine-rich Repeat Variant"/>
    <property type="match status" value="2"/>
</dbReference>
<organism evidence="4 5">
    <name type="scientific">Circinella minor</name>
    <dbReference type="NCBI Taxonomy" id="1195481"/>
    <lineage>
        <taxon>Eukaryota</taxon>
        <taxon>Fungi</taxon>
        <taxon>Fungi incertae sedis</taxon>
        <taxon>Mucoromycota</taxon>
        <taxon>Mucoromycotina</taxon>
        <taxon>Mucoromycetes</taxon>
        <taxon>Mucorales</taxon>
        <taxon>Lichtheimiaceae</taxon>
        <taxon>Circinella</taxon>
    </lineage>
</organism>
<evidence type="ECO:0000259" key="3">
    <source>
        <dbReference type="Pfam" id="PF24181"/>
    </source>
</evidence>
<keyword evidence="5" id="KW-1185">Reference proteome</keyword>
<protein>
    <submittedName>
        <fullName evidence="4">Uncharacterized protein</fullName>
    </submittedName>
</protein>
<feature type="region of interest" description="Disordered" evidence="1">
    <location>
        <begin position="893"/>
        <end position="939"/>
    </location>
</feature>
<dbReference type="PANTHER" id="PTHR18460">
    <property type="entry name" value="TEL2 INTERACTING PROTEIN 1 TTI1 FAMILY MEMBER"/>
    <property type="match status" value="1"/>
</dbReference>
<dbReference type="EMBL" id="JAEPRB010000152">
    <property type="protein sequence ID" value="KAG2220089.1"/>
    <property type="molecule type" value="Genomic_DNA"/>
</dbReference>
<dbReference type="InterPro" id="IPR057566">
    <property type="entry name" value="TPR_TTI1_N"/>
</dbReference>
<gene>
    <name evidence="4" type="ORF">INT45_005850</name>
</gene>
<dbReference type="Pfam" id="PF21547">
    <property type="entry name" value="TTI1"/>
    <property type="match status" value="1"/>
</dbReference>
<evidence type="ECO:0000259" key="2">
    <source>
        <dbReference type="Pfam" id="PF24173"/>
    </source>
</evidence>
<dbReference type="InterPro" id="IPR011989">
    <property type="entry name" value="ARM-like"/>
</dbReference>
<dbReference type="InterPro" id="IPR057567">
    <property type="entry name" value="TPR_TTI1_C"/>
</dbReference>
<dbReference type="InterPro" id="IPR016024">
    <property type="entry name" value="ARM-type_fold"/>
</dbReference>
<dbReference type="GO" id="GO:0005737">
    <property type="term" value="C:cytoplasm"/>
    <property type="evidence" value="ECO:0007669"/>
    <property type="project" value="TreeGrafter"/>
</dbReference>
<feature type="region of interest" description="Disordered" evidence="1">
    <location>
        <begin position="829"/>
        <end position="850"/>
    </location>
</feature>
<dbReference type="Proteomes" id="UP000646827">
    <property type="component" value="Unassembled WGS sequence"/>
</dbReference>
<dbReference type="Pfam" id="PF24181">
    <property type="entry name" value="TPR_TTI1_C"/>
    <property type="match status" value="1"/>
</dbReference>
<accession>A0A8H7VMJ2</accession>
<reference evidence="4 5" key="1">
    <citation type="submission" date="2020-12" db="EMBL/GenBank/DDBJ databases">
        <title>Metabolic potential, ecology and presence of endohyphal bacteria is reflected in genomic diversity of Mucoromycotina.</title>
        <authorList>
            <person name="Muszewska A."/>
            <person name="Okrasinska A."/>
            <person name="Steczkiewicz K."/>
            <person name="Drgas O."/>
            <person name="Orlowska M."/>
            <person name="Perlinska-Lenart U."/>
            <person name="Aleksandrzak-Piekarczyk T."/>
            <person name="Szatraj K."/>
            <person name="Zielenkiewicz U."/>
            <person name="Pilsyk S."/>
            <person name="Malc E."/>
            <person name="Mieczkowski P."/>
            <person name="Kruszewska J.S."/>
            <person name="Biernat P."/>
            <person name="Pawlowska J."/>
        </authorList>
    </citation>
    <scope>NUCLEOTIDE SEQUENCE [LARGE SCALE GENOMIC DNA]</scope>
    <source>
        <strain evidence="4 5">CBS 142.35</strain>
    </source>
</reference>
<dbReference type="SUPFAM" id="SSF48371">
    <property type="entry name" value="ARM repeat"/>
    <property type="match status" value="1"/>
</dbReference>
<feature type="compositionally biased region" description="Basic and acidic residues" evidence="1">
    <location>
        <begin position="499"/>
        <end position="514"/>
    </location>
</feature>
<name>A0A8H7VMJ2_9FUNG</name>
<feature type="domain" description="TTI1 C-terminal TPR" evidence="3">
    <location>
        <begin position="864"/>
        <end position="1122"/>
    </location>
</feature>
<dbReference type="InterPro" id="IPR052587">
    <property type="entry name" value="TELO2-interacting_protein_1"/>
</dbReference>
<feature type="domain" description="TTI1 N-terminal TPR" evidence="2">
    <location>
        <begin position="93"/>
        <end position="386"/>
    </location>
</feature>
<evidence type="ECO:0000313" key="5">
    <source>
        <dbReference type="Proteomes" id="UP000646827"/>
    </source>
</evidence>
<evidence type="ECO:0000313" key="4">
    <source>
        <dbReference type="EMBL" id="KAG2220089.1"/>
    </source>
</evidence>